<keyword evidence="1" id="KW-0812">Transmembrane</keyword>
<reference evidence="2" key="1">
    <citation type="submission" date="2014-11" db="EMBL/GenBank/DDBJ databases">
        <authorList>
            <person name="Zhu J."/>
            <person name="Qi W."/>
            <person name="Song R."/>
        </authorList>
    </citation>
    <scope>NUCLEOTIDE SEQUENCE</scope>
</reference>
<organism evidence="2">
    <name type="scientific">uncultured Poseidoniia archaeon</name>
    <dbReference type="NCBI Taxonomy" id="1697135"/>
    <lineage>
        <taxon>Archaea</taxon>
        <taxon>Methanobacteriati</taxon>
        <taxon>Thermoplasmatota</taxon>
        <taxon>Candidatus Poseidoniia</taxon>
        <taxon>environmental samples</taxon>
    </lineage>
</organism>
<accession>A0A1B1TAJ2</accession>
<evidence type="ECO:0000256" key="1">
    <source>
        <dbReference type="SAM" id="Phobius"/>
    </source>
</evidence>
<dbReference type="EMBL" id="KP211818">
    <property type="protein sequence ID" value="ANV79290.1"/>
    <property type="molecule type" value="Genomic_DNA"/>
</dbReference>
<evidence type="ECO:0000313" key="2">
    <source>
        <dbReference type="EMBL" id="ANV79290.1"/>
    </source>
</evidence>
<proteinExistence type="predicted"/>
<keyword evidence="1" id="KW-0472">Membrane</keyword>
<protein>
    <submittedName>
        <fullName evidence="2">Uncharacterized protein</fullName>
    </submittedName>
</protein>
<reference evidence="2" key="2">
    <citation type="journal article" date="2015" name="ISME J.">
        <title>A new class of marine Euryarchaeota group II from the Mediterranean deep chlorophyll maximum.</title>
        <authorList>
            <person name="Martin-Cuadrado A.B."/>
            <person name="Garcia-Heredia I."/>
            <person name="Molto A.G."/>
            <person name="Lopez-Ubeda R."/>
            <person name="Kimes N."/>
            <person name="Lopez-Garcia P."/>
            <person name="Moreira D."/>
            <person name="Rodriguez-Valera F."/>
        </authorList>
    </citation>
    <scope>NUCLEOTIDE SEQUENCE</scope>
</reference>
<dbReference type="AlphaFoldDB" id="A0A1B1TAJ2"/>
<keyword evidence="1" id="KW-1133">Transmembrane helix</keyword>
<feature type="transmembrane region" description="Helical" evidence="1">
    <location>
        <begin position="40"/>
        <end position="62"/>
    </location>
</feature>
<name>A0A1B1TAJ2_9ARCH</name>
<sequence>MGLLEKSKKLNVEETPEEEYAHDVLVKLEDTMSHISPFRVVIVSVVALMIIASTIVAMTWIVPYDKVTVDVVYIQSSAGHVILTEIDNDGSRSVSDLVLVIRFLDSNNIEIDRTSFNKSSLPAHSSVSGDSLELIVIGPSVWENYTIDIDLEYTKNNNDNSKIELEYQVGEWKMEQFSHGTGIDFF</sequence>